<dbReference type="AlphaFoldDB" id="A0A401S0E7"/>
<reference evidence="2 3" key="1">
    <citation type="journal article" date="2018" name="Nat. Ecol. Evol.">
        <title>Shark genomes provide insights into elasmobranch evolution and the origin of vertebrates.</title>
        <authorList>
            <person name="Hara Y"/>
            <person name="Yamaguchi K"/>
            <person name="Onimaru K"/>
            <person name="Kadota M"/>
            <person name="Koyanagi M"/>
            <person name="Keeley SD"/>
            <person name="Tatsumi K"/>
            <person name="Tanaka K"/>
            <person name="Motone F"/>
            <person name="Kageyama Y"/>
            <person name="Nozu R"/>
            <person name="Adachi N"/>
            <person name="Nishimura O"/>
            <person name="Nakagawa R"/>
            <person name="Tanegashima C"/>
            <person name="Kiyatake I"/>
            <person name="Matsumoto R"/>
            <person name="Murakumo K"/>
            <person name="Nishida K"/>
            <person name="Terakita A"/>
            <person name="Kuratani S"/>
            <person name="Sato K"/>
            <person name="Hyodo S Kuraku.S."/>
        </authorList>
    </citation>
    <scope>NUCLEOTIDE SEQUENCE [LARGE SCALE GENOMIC DNA]</scope>
</reference>
<feature type="region of interest" description="Disordered" evidence="1">
    <location>
        <begin position="91"/>
        <end position="115"/>
    </location>
</feature>
<accession>A0A401S0E7</accession>
<sequence>MEHGEHVDSRSGANVLNPGMERVNVLMLGVEKVYVSIPGEEWSECVNSRIRANGSIPGVGGVNMPIPGVDRVNVSIPGVEQVNMSILRVEQSERGNSGSGAERMCRFPSGVERTC</sequence>
<protein>
    <submittedName>
        <fullName evidence="2">Uncharacterized protein</fullName>
    </submittedName>
</protein>
<gene>
    <name evidence="2" type="ORF">chiPu_0002257</name>
</gene>
<comment type="caution">
    <text evidence="2">The sequence shown here is derived from an EMBL/GenBank/DDBJ whole genome shotgun (WGS) entry which is preliminary data.</text>
</comment>
<evidence type="ECO:0000313" key="3">
    <source>
        <dbReference type="Proteomes" id="UP000287033"/>
    </source>
</evidence>
<keyword evidence="3" id="KW-1185">Reference proteome</keyword>
<organism evidence="2 3">
    <name type="scientific">Chiloscyllium punctatum</name>
    <name type="common">Brownbanded bambooshark</name>
    <name type="synonym">Hemiscyllium punctatum</name>
    <dbReference type="NCBI Taxonomy" id="137246"/>
    <lineage>
        <taxon>Eukaryota</taxon>
        <taxon>Metazoa</taxon>
        <taxon>Chordata</taxon>
        <taxon>Craniata</taxon>
        <taxon>Vertebrata</taxon>
        <taxon>Chondrichthyes</taxon>
        <taxon>Elasmobranchii</taxon>
        <taxon>Galeomorphii</taxon>
        <taxon>Galeoidea</taxon>
        <taxon>Orectolobiformes</taxon>
        <taxon>Hemiscylliidae</taxon>
        <taxon>Chiloscyllium</taxon>
    </lineage>
</organism>
<dbReference type="Proteomes" id="UP000287033">
    <property type="component" value="Unassembled WGS sequence"/>
</dbReference>
<evidence type="ECO:0000256" key="1">
    <source>
        <dbReference type="SAM" id="MobiDB-lite"/>
    </source>
</evidence>
<dbReference type="EMBL" id="BEZZ01000041">
    <property type="protein sequence ID" value="GCC23859.1"/>
    <property type="molecule type" value="Genomic_DNA"/>
</dbReference>
<evidence type="ECO:0000313" key="2">
    <source>
        <dbReference type="EMBL" id="GCC23859.1"/>
    </source>
</evidence>
<name>A0A401S0E7_CHIPU</name>
<proteinExistence type="predicted"/>